<sequence length="176" mass="19413">MSVWGTTLRTKDEAAAKRITEAFAPEAIDTLLKDAKATGTPIDGVDGLLNQMTKAVLERALQVEMTDHLGYEVGDPAGQGTGNSRNGRSTKTVSTRNGPVEIEVPRDRNGSFEPTIVPKRARRIGNLDDTILSLYSRGMTTRDIEAHLREVYGVLWGARTRPPVVAWGFRRLVRIR</sequence>
<proteinExistence type="inferred from homology"/>
<evidence type="ECO:0000256" key="7">
    <source>
        <dbReference type="SAM" id="MobiDB-lite"/>
    </source>
</evidence>
<comment type="function">
    <text evidence="1 6">Required for the transposition of the insertion element.</text>
</comment>
<keyword evidence="9" id="KW-1185">Reference proteome</keyword>
<keyword evidence="4 6" id="KW-0238">DNA-binding</keyword>
<dbReference type="eggNOG" id="COG3328">
    <property type="taxonomic scope" value="Bacteria"/>
</dbReference>
<dbReference type="PANTHER" id="PTHR33217:SF8">
    <property type="entry name" value="MUTATOR FAMILY TRANSPOSASE"/>
    <property type="match status" value="1"/>
</dbReference>
<evidence type="ECO:0000256" key="3">
    <source>
        <dbReference type="ARBA" id="ARBA00022578"/>
    </source>
</evidence>
<evidence type="ECO:0000256" key="6">
    <source>
        <dbReference type="RuleBase" id="RU365089"/>
    </source>
</evidence>
<dbReference type="Proteomes" id="UP000000657">
    <property type="component" value="Chromosome"/>
</dbReference>
<dbReference type="GO" id="GO:0006313">
    <property type="term" value="P:DNA transposition"/>
    <property type="evidence" value="ECO:0007669"/>
    <property type="project" value="UniProtKB-UniRule"/>
</dbReference>
<dbReference type="STRING" id="326424.FRAAL0473"/>
<dbReference type="GO" id="GO:0004803">
    <property type="term" value="F:transposase activity"/>
    <property type="evidence" value="ECO:0007669"/>
    <property type="project" value="UniProtKB-UniRule"/>
</dbReference>
<feature type="compositionally biased region" description="Polar residues" evidence="7">
    <location>
        <begin position="82"/>
        <end position="96"/>
    </location>
</feature>
<protein>
    <recommendedName>
        <fullName evidence="6">Mutator family transposase</fullName>
    </recommendedName>
</protein>
<reference evidence="8 9" key="1">
    <citation type="journal article" date="2007" name="Genome Res.">
        <title>Genome characteristics of facultatively symbiotic Frankia sp. strains reflect host range and host plant biogeography.</title>
        <authorList>
            <person name="Normand P."/>
            <person name="Lapierre P."/>
            <person name="Tisa L.S."/>
            <person name="Gogarten J.P."/>
            <person name="Alloisio N."/>
            <person name="Bagnarol E."/>
            <person name="Bassi C.A."/>
            <person name="Berry A.M."/>
            <person name="Bickhart D.M."/>
            <person name="Choisne N."/>
            <person name="Couloux A."/>
            <person name="Cournoyer B."/>
            <person name="Cruveiller S."/>
            <person name="Daubin V."/>
            <person name="Demange N."/>
            <person name="Francino M.P."/>
            <person name="Goltsman E."/>
            <person name="Huang Y."/>
            <person name="Kopp O.R."/>
            <person name="Labarre L."/>
            <person name="Lapidus A."/>
            <person name="Lavire C."/>
            <person name="Marechal J."/>
            <person name="Martinez M."/>
            <person name="Mastronunzio J.E."/>
            <person name="Mullin B.C."/>
            <person name="Niemann J."/>
            <person name="Pujic P."/>
            <person name="Rawnsley T."/>
            <person name="Rouy Z."/>
            <person name="Schenowitz C."/>
            <person name="Sellstedt A."/>
            <person name="Tavares F."/>
            <person name="Tomkins J.P."/>
            <person name="Vallenet D."/>
            <person name="Valverde C."/>
            <person name="Wall L.G."/>
            <person name="Wang Y."/>
            <person name="Medigue C."/>
            <person name="Benson D.R."/>
        </authorList>
    </citation>
    <scope>NUCLEOTIDE SEQUENCE [LARGE SCALE GENOMIC DNA]</scope>
    <source>
        <strain evidence="9">DSM 45986 / CECT 9034 / ACN14a</strain>
    </source>
</reference>
<feature type="region of interest" description="Disordered" evidence="7">
    <location>
        <begin position="71"/>
        <end position="96"/>
    </location>
</feature>
<keyword evidence="6" id="KW-0814">Transposable element</keyword>
<comment type="similarity">
    <text evidence="2 6">Belongs to the transposase mutator family.</text>
</comment>
<evidence type="ECO:0000313" key="8">
    <source>
        <dbReference type="EMBL" id="CAJ59148.1"/>
    </source>
</evidence>
<gene>
    <name evidence="8" type="ordered locus">FRAAL0473</name>
</gene>
<accession>Q0RTF1</accession>
<evidence type="ECO:0000313" key="9">
    <source>
        <dbReference type="Proteomes" id="UP000000657"/>
    </source>
</evidence>
<dbReference type="GO" id="GO:0003677">
    <property type="term" value="F:DNA binding"/>
    <property type="evidence" value="ECO:0007669"/>
    <property type="project" value="UniProtKB-UniRule"/>
</dbReference>
<evidence type="ECO:0000256" key="4">
    <source>
        <dbReference type="ARBA" id="ARBA00023125"/>
    </source>
</evidence>
<dbReference type="KEGG" id="fal:FRAAL0473"/>
<dbReference type="InterPro" id="IPR001207">
    <property type="entry name" value="Transposase_mutator"/>
</dbReference>
<evidence type="ECO:0000256" key="5">
    <source>
        <dbReference type="ARBA" id="ARBA00023172"/>
    </source>
</evidence>
<evidence type="ECO:0000256" key="1">
    <source>
        <dbReference type="ARBA" id="ARBA00002190"/>
    </source>
</evidence>
<keyword evidence="3 6" id="KW-0815">Transposition</keyword>
<dbReference type="EMBL" id="CT573213">
    <property type="protein sequence ID" value="CAJ59148.1"/>
    <property type="molecule type" value="Genomic_DNA"/>
</dbReference>
<dbReference type="AlphaFoldDB" id="Q0RTF1"/>
<keyword evidence="5 6" id="KW-0233">DNA recombination</keyword>
<organism evidence="8 9">
    <name type="scientific">Frankia alni (strain DSM 45986 / CECT 9034 / ACN14a)</name>
    <dbReference type="NCBI Taxonomy" id="326424"/>
    <lineage>
        <taxon>Bacteria</taxon>
        <taxon>Bacillati</taxon>
        <taxon>Actinomycetota</taxon>
        <taxon>Actinomycetes</taxon>
        <taxon>Frankiales</taxon>
        <taxon>Frankiaceae</taxon>
        <taxon>Frankia</taxon>
    </lineage>
</organism>
<dbReference type="Pfam" id="PF00872">
    <property type="entry name" value="Transposase_mut"/>
    <property type="match status" value="1"/>
</dbReference>
<evidence type="ECO:0000256" key="2">
    <source>
        <dbReference type="ARBA" id="ARBA00010961"/>
    </source>
</evidence>
<dbReference type="HOGENOM" id="CLU_036805_12_4_11"/>
<name>Q0RTF1_FRAAA</name>
<dbReference type="PANTHER" id="PTHR33217">
    <property type="entry name" value="TRANSPOSASE FOR INSERTION SEQUENCE ELEMENT IS1081"/>
    <property type="match status" value="1"/>
</dbReference>